<dbReference type="Proteomes" id="UP000424527">
    <property type="component" value="Unassembled WGS sequence"/>
</dbReference>
<gene>
    <name evidence="2" type="ORF">D5F01_LYC25348</name>
</gene>
<organism evidence="2 3">
    <name type="scientific">Larimichthys crocea</name>
    <name type="common">Large yellow croaker</name>
    <name type="synonym">Pseudosciaena crocea</name>
    <dbReference type="NCBI Taxonomy" id="215358"/>
    <lineage>
        <taxon>Eukaryota</taxon>
        <taxon>Metazoa</taxon>
        <taxon>Chordata</taxon>
        <taxon>Craniata</taxon>
        <taxon>Vertebrata</taxon>
        <taxon>Euteleostomi</taxon>
        <taxon>Actinopterygii</taxon>
        <taxon>Neopterygii</taxon>
        <taxon>Teleostei</taxon>
        <taxon>Neoteleostei</taxon>
        <taxon>Acanthomorphata</taxon>
        <taxon>Eupercaria</taxon>
        <taxon>Sciaenidae</taxon>
        <taxon>Larimichthys</taxon>
    </lineage>
</organism>
<evidence type="ECO:0000313" key="3">
    <source>
        <dbReference type="Proteomes" id="UP000424527"/>
    </source>
</evidence>
<evidence type="ECO:0000313" key="2">
    <source>
        <dbReference type="EMBL" id="KAE8276945.1"/>
    </source>
</evidence>
<comment type="caution">
    <text evidence="2">The sequence shown here is derived from an EMBL/GenBank/DDBJ whole genome shotgun (WGS) entry which is preliminary data.</text>
</comment>
<sequence length="169" mass="18279">MMLIMESSDSVNEGVEVEVEEVVEELVEVEVEVEVEVVEVVEVLWGAQDKEAKRLQPGAGRGGGWTWSPARFNQAPKKGKNKRGSTGAEVSASFSSQEEHLNASSLPEARRCVQGSFHVRPSASVWRESILFWFAAEGGAQRANAQSAGNLDTRVSGRTGSVSGSELKF</sequence>
<protein>
    <submittedName>
        <fullName evidence="2">Uncharacterized protein</fullName>
    </submittedName>
</protein>
<dbReference type="EMBL" id="REGW02002364">
    <property type="protein sequence ID" value="KAE8276945.1"/>
    <property type="molecule type" value="Genomic_DNA"/>
</dbReference>
<feature type="region of interest" description="Disordered" evidence="1">
    <location>
        <begin position="54"/>
        <end position="102"/>
    </location>
</feature>
<keyword evidence="3" id="KW-1185">Reference proteome</keyword>
<evidence type="ECO:0000256" key="1">
    <source>
        <dbReference type="SAM" id="MobiDB-lite"/>
    </source>
</evidence>
<reference evidence="2 3" key="1">
    <citation type="submission" date="2019-07" db="EMBL/GenBank/DDBJ databases">
        <title>Chromosome genome assembly for large yellow croaker.</title>
        <authorList>
            <person name="Xiao S."/>
        </authorList>
    </citation>
    <scope>NUCLEOTIDE SEQUENCE [LARGE SCALE GENOMIC DNA]</scope>
    <source>
        <strain evidence="2">JMULYC20181020</strain>
        <tissue evidence="2">Muscle</tissue>
    </source>
</reference>
<name>A0A644EWN4_LARCR</name>
<dbReference type="AlphaFoldDB" id="A0A644EWN4"/>
<feature type="compositionally biased region" description="Low complexity" evidence="1">
    <location>
        <begin position="153"/>
        <end position="169"/>
    </location>
</feature>
<accession>A0A644EWN4</accession>
<proteinExistence type="predicted"/>
<feature type="region of interest" description="Disordered" evidence="1">
    <location>
        <begin position="143"/>
        <end position="169"/>
    </location>
</feature>